<keyword evidence="3" id="KW-0418">Kinase</keyword>
<feature type="domain" description="ATPase BadF/BadG/BcrA/BcrD type" evidence="2">
    <location>
        <begin position="74"/>
        <end position="322"/>
    </location>
</feature>
<dbReference type="SUPFAM" id="SSF53067">
    <property type="entry name" value="Actin-like ATPase domain"/>
    <property type="match status" value="1"/>
</dbReference>
<dbReference type="EMBL" id="PVZC01000002">
    <property type="protein sequence ID" value="PRY00949.1"/>
    <property type="molecule type" value="Genomic_DNA"/>
</dbReference>
<sequence length="351" mass="35271">MGSRQAAPRTVLAVDAGKSNVRAAVFVSAEPDGPEPEPATGALPVQAVQAARSVRGVTLAGGPPNLVAPGGVAEVWAVLEEAWRGLAADVTRVDAVAVGLTGVRGPSPQAAELARLLRAATGAAHAIVCCDVLTGYLGALGARPGAVVAAGTGAVALGVPDDGPYAFVDGWGYLLGDGASSYTLGRRGLTAALRDADGRGPATALAARLAEHYGGPEDAVRAVYGSANPPRDIAAFATDVLGAAEAGDEVAAALVHRTVTELAELAAAALRRERGAGPVPVSWHGSLFLADELVLRPFLAELAERVPDAVPVPPAGDGLDGARTLAAPPPAAAPLLDRLLDHRPDDPHGDR</sequence>
<dbReference type="InterPro" id="IPR002731">
    <property type="entry name" value="ATPase_BadF"/>
</dbReference>
<dbReference type="GO" id="GO:0016301">
    <property type="term" value="F:kinase activity"/>
    <property type="evidence" value="ECO:0007669"/>
    <property type="project" value="UniProtKB-KW"/>
</dbReference>
<evidence type="ECO:0000313" key="3">
    <source>
        <dbReference type="EMBL" id="PRY00949.1"/>
    </source>
</evidence>
<dbReference type="Gene3D" id="3.30.420.40">
    <property type="match status" value="2"/>
</dbReference>
<accession>A0A2T0QAP9</accession>
<gene>
    <name evidence="3" type="ORF">CLV72_102582</name>
</gene>
<dbReference type="InterPro" id="IPR052519">
    <property type="entry name" value="Euk-type_GlcNAc_Kinase"/>
</dbReference>
<dbReference type="PANTHER" id="PTHR43190">
    <property type="entry name" value="N-ACETYL-D-GLUCOSAMINE KINASE"/>
    <property type="match status" value="1"/>
</dbReference>
<protein>
    <submittedName>
        <fullName evidence="3">N-acetylglucosamine kinase-like BadF-type ATPase</fullName>
    </submittedName>
</protein>
<reference evidence="3 4" key="1">
    <citation type="submission" date="2018-03" db="EMBL/GenBank/DDBJ databases">
        <title>Genomic Encyclopedia of Archaeal and Bacterial Type Strains, Phase II (KMG-II): from individual species to whole genera.</title>
        <authorList>
            <person name="Goeker M."/>
        </authorList>
    </citation>
    <scope>NUCLEOTIDE SEQUENCE [LARGE SCALE GENOMIC DNA]</scope>
    <source>
        <strain evidence="3 4">DSM 45601</strain>
    </source>
</reference>
<dbReference type="Pfam" id="PF01869">
    <property type="entry name" value="BcrAD_BadFG"/>
    <property type="match status" value="1"/>
</dbReference>
<feature type="region of interest" description="Disordered" evidence="1">
    <location>
        <begin position="309"/>
        <end position="351"/>
    </location>
</feature>
<proteinExistence type="predicted"/>
<evidence type="ECO:0000256" key="1">
    <source>
        <dbReference type="SAM" id="MobiDB-lite"/>
    </source>
</evidence>
<dbReference type="Proteomes" id="UP000237846">
    <property type="component" value="Unassembled WGS sequence"/>
</dbReference>
<keyword evidence="4" id="KW-1185">Reference proteome</keyword>
<evidence type="ECO:0000313" key="4">
    <source>
        <dbReference type="Proteomes" id="UP000237846"/>
    </source>
</evidence>
<feature type="compositionally biased region" description="Basic and acidic residues" evidence="1">
    <location>
        <begin position="338"/>
        <end position="351"/>
    </location>
</feature>
<dbReference type="PANTHER" id="PTHR43190:SF3">
    <property type="entry name" value="N-ACETYL-D-GLUCOSAMINE KINASE"/>
    <property type="match status" value="1"/>
</dbReference>
<name>A0A2T0QAP9_9ACTN</name>
<dbReference type="InterPro" id="IPR043129">
    <property type="entry name" value="ATPase_NBD"/>
</dbReference>
<keyword evidence="3" id="KW-0808">Transferase</keyword>
<comment type="caution">
    <text evidence="3">The sequence shown here is derived from an EMBL/GenBank/DDBJ whole genome shotgun (WGS) entry which is preliminary data.</text>
</comment>
<evidence type="ECO:0000259" key="2">
    <source>
        <dbReference type="Pfam" id="PF01869"/>
    </source>
</evidence>
<dbReference type="AlphaFoldDB" id="A0A2T0QAP9"/>
<organism evidence="3 4">
    <name type="scientific">Allonocardiopsis opalescens</name>
    <dbReference type="NCBI Taxonomy" id="1144618"/>
    <lineage>
        <taxon>Bacteria</taxon>
        <taxon>Bacillati</taxon>
        <taxon>Actinomycetota</taxon>
        <taxon>Actinomycetes</taxon>
        <taxon>Streptosporangiales</taxon>
        <taxon>Allonocardiopsis</taxon>
    </lineage>
</organism>